<dbReference type="PANTHER" id="PTHR34599">
    <property type="entry name" value="PEROXIDASE-RELATED"/>
    <property type="match status" value="1"/>
</dbReference>
<dbReference type="EMBL" id="D87658">
    <property type="protein sequence ID" value="BAA31262.1"/>
    <property type="molecule type" value="mRNA"/>
</dbReference>
<dbReference type="PANTHER" id="PTHR34599:SF1">
    <property type="entry name" value="PHOSPHATIDIC ACID PHOSPHATASE TYPE 2_HALOPEROXIDASE DOMAIN-CONTAINING PROTEIN"/>
    <property type="match status" value="1"/>
</dbReference>
<dbReference type="PeroxiBase" id="5893">
    <property type="entry name" value="CpiVBPo02"/>
</dbReference>
<proteinExistence type="evidence at transcript level"/>
<reference evidence="1" key="1">
    <citation type="journal article" date="1998" name="FEBS Lett.">
        <title>Cloning and expression of the gene for a vanadium-dependent bromoperoxidase from a marine macro-alga, Corallina pilulifera.</title>
        <authorList>
            <person name="Shimonishi M."/>
            <person name="Kuwamoto S."/>
            <person name="Inoue H."/>
            <person name="Wever R."/>
            <person name="Ohshiro T."/>
            <person name="Izumi Y."/>
            <person name="Tanabe T."/>
        </authorList>
    </citation>
    <scope>NUCLEOTIDE SEQUENCE</scope>
</reference>
<protein>
    <submittedName>
        <fullName evidence="1">Vanadium-dependent bromoperoxidase 2</fullName>
    </submittedName>
</protein>
<sequence length="597" mass="65200">MGIPADNLQSRAKASFDTRVAAAELALARGVVPSFANGEELLYRNCETGDPSFIASFTKGLPHDDNGAIIDPDDFLAFVRAINSGDEKEIADLTLGPARDPETGLPIWRSDLANSLELEVRGWENSSAGLTFDLEGPDAQSVAMPPAPVLMSPELIAEMAELYLMALGRDIEFSEFESPKNAAFIRSAIERLNGLEWFNTPAKLGDPPAEIRRRRGEVTVGNLFRGILPGSEVGPYLSQYIIVGSKQIGSATVGNKTFVSPNAADEFDGEIAYGSITISQRVRIATPGRDFMTDLKVFLDVQDGADFRGFESYEPGARLIRTIRDLATWVHFDALYEAYLNACLILLANGVPFDPNLPFQQEDKLDNHDVFVNFGSAHVLSLVTEVATRALKAVRYQKFNIHRRLRPEATGGLISVNKKSFLAGSDIIFPEVSELVEELSSILDDVAESNEKQNRADGIVSPDKSFLLPMAFAEGSPFHPSYGSGHAVVAGACVTILKAFFDANFQIDKVFEVDTDEDKLVKSSFKGTLTVAGELNKLADNVAIGRNMAGVHYFSDQFESLLLGEQIAIGILEEQSLTYGENFFFNLPKFDGTTIQI</sequence>
<dbReference type="AlphaFoldDB" id="O81960"/>
<dbReference type="GO" id="GO:0004601">
    <property type="term" value="F:peroxidase activity"/>
    <property type="evidence" value="ECO:0007669"/>
    <property type="project" value="UniProtKB-KW"/>
</dbReference>
<dbReference type="CDD" id="cd03398">
    <property type="entry name" value="PAP2_haloperoxidase"/>
    <property type="match status" value="1"/>
</dbReference>
<dbReference type="Gene3D" id="1.10.606.10">
    <property type="entry name" value="Vanadium-containing Chloroperoxidase, domain 2"/>
    <property type="match status" value="1"/>
</dbReference>
<keyword evidence="1" id="KW-0575">Peroxidase</keyword>
<dbReference type="InterPro" id="IPR036938">
    <property type="entry name" value="PAP2/HPO_sf"/>
</dbReference>
<name>O81960_CORPI</name>
<organism evidence="1">
    <name type="scientific">Corallina pilulifera</name>
    <name type="common">Red coralline alga</name>
    <dbReference type="NCBI Taxonomy" id="78447"/>
    <lineage>
        <taxon>Eukaryota</taxon>
        <taxon>Rhodophyta</taxon>
        <taxon>Florideophyceae</taxon>
        <taxon>Corallinophycidae</taxon>
        <taxon>Corallinales</taxon>
        <taxon>Corallinaceae</taxon>
        <taxon>Corallinoideae</taxon>
        <taxon>Corallina</taxon>
    </lineage>
</organism>
<dbReference type="InterPro" id="IPR016119">
    <property type="entry name" value="Br/Cl_peroxidase_C"/>
</dbReference>
<accession>O81960</accession>
<dbReference type="SUPFAM" id="SSF48317">
    <property type="entry name" value="Acid phosphatase/Vanadium-dependent haloperoxidase"/>
    <property type="match status" value="1"/>
</dbReference>
<dbReference type="InterPro" id="IPR052559">
    <property type="entry name" value="V-haloperoxidase"/>
</dbReference>
<evidence type="ECO:0000313" key="1">
    <source>
        <dbReference type="EMBL" id="BAA31262.1"/>
    </source>
</evidence>
<keyword evidence="1" id="KW-0560">Oxidoreductase</keyword>